<comment type="caution">
    <text evidence="5">The sequence shown here is derived from an EMBL/GenBank/DDBJ whole genome shotgun (WGS) entry which is preliminary data.</text>
</comment>
<protein>
    <submittedName>
        <fullName evidence="5">Glycosyltransferase family 4 protein</fullName>
    </submittedName>
</protein>
<dbReference type="SUPFAM" id="SSF53756">
    <property type="entry name" value="UDP-Glycosyltransferase/glycogen phosphorylase"/>
    <property type="match status" value="1"/>
</dbReference>
<dbReference type="Gene3D" id="3.40.50.2000">
    <property type="entry name" value="Glycogen Phosphorylase B"/>
    <property type="match status" value="2"/>
</dbReference>
<keyword evidence="1" id="KW-0328">Glycosyltransferase</keyword>
<gene>
    <name evidence="5" type="ORF">GCM10009817_31860</name>
</gene>
<name>A0ABN2SJY2_9MICO</name>
<keyword evidence="2" id="KW-0808">Transferase</keyword>
<evidence type="ECO:0000259" key="3">
    <source>
        <dbReference type="Pfam" id="PF00534"/>
    </source>
</evidence>
<reference evidence="6" key="1">
    <citation type="journal article" date="2019" name="Int. J. Syst. Evol. Microbiol.">
        <title>The Global Catalogue of Microorganisms (GCM) 10K type strain sequencing project: providing services to taxonomists for standard genome sequencing and annotation.</title>
        <authorList>
            <consortium name="The Broad Institute Genomics Platform"/>
            <consortium name="The Broad Institute Genome Sequencing Center for Infectious Disease"/>
            <person name="Wu L."/>
            <person name="Ma J."/>
        </authorList>
    </citation>
    <scope>NUCLEOTIDE SEQUENCE [LARGE SCALE GENOMIC DNA]</scope>
    <source>
        <strain evidence="6">JCM 15628</strain>
    </source>
</reference>
<feature type="domain" description="Glycosyltransferase subfamily 4-like N-terminal" evidence="4">
    <location>
        <begin position="39"/>
        <end position="163"/>
    </location>
</feature>
<organism evidence="5 6">
    <name type="scientific">Terrabacter lapilli</name>
    <dbReference type="NCBI Taxonomy" id="436231"/>
    <lineage>
        <taxon>Bacteria</taxon>
        <taxon>Bacillati</taxon>
        <taxon>Actinomycetota</taxon>
        <taxon>Actinomycetes</taxon>
        <taxon>Micrococcales</taxon>
        <taxon>Intrasporangiaceae</taxon>
        <taxon>Terrabacter</taxon>
    </lineage>
</organism>
<dbReference type="CDD" id="cd03802">
    <property type="entry name" value="GT4_AviGT4-like"/>
    <property type="match status" value="1"/>
</dbReference>
<dbReference type="PANTHER" id="PTHR12526">
    <property type="entry name" value="GLYCOSYLTRANSFERASE"/>
    <property type="match status" value="1"/>
</dbReference>
<dbReference type="RefSeq" id="WP_344064698.1">
    <property type="nucleotide sequence ID" value="NZ_BAAAPU010000009.1"/>
</dbReference>
<dbReference type="InterPro" id="IPR001296">
    <property type="entry name" value="Glyco_trans_1"/>
</dbReference>
<dbReference type="Pfam" id="PF00534">
    <property type="entry name" value="Glycos_transf_1"/>
    <property type="match status" value="1"/>
</dbReference>
<evidence type="ECO:0000256" key="2">
    <source>
        <dbReference type="ARBA" id="ARBA00022679"/>
    </source>
</evidence>
<evidence type="ECO:0000259" key="4">
    <source>
        <dbReference type="Pfam" id="PF13439"/>
    </source>
</evidence>
<keyword evidence="6" id="KW-1185">Reference proteome</keyword>
<evidence type="ECO:0000313" key="5">
    <source>
        <dbReference type="EMBL" id="GAA1987936.1"/>
    </source>
</evidence>
<evidence type="ECO:0000256" key="1">
    <source>
        <dbReference type="ARBA" id="ARBA00022676"/>
    </source>
</evidence>
<dbReference type="PANTHER" id="PTHR12526:SF595">
    <property type="entry name" value="BLL5217 PROTEIN"/>
    <property type="match status" value="1"/>
</dbReference>
<feature type="domain" description="Glycosyl transferase family 1" evidence="3">
    <location>
        <begin position="187"/>
        <end position="329"/>
    </location>
</feature>
<proteinExistence type="predicted"/>
<accession>A0ABN2SJY2</accession>
<sequence>MTTLSTRALPGGTTHLVRPRALRIAMVAPPYYPVPPQAYGGTEAVVAGLVDRLVSRGHHVTLFAAGPRGTTAQEFVRTSERTLSARLGEAIPEVVNAARVLGLLRSRTVDLVHDHTVAGPLTAPSRAVPTLVTVHGSIAELAELYRPLGPTVRLVAISHAQRASEPGLPWEATVPNGIDVASFPFREHKDDYVLFLGRFHPQKAPHLAIEAARRAGVRIILAGKRTEPVEDEYYRTKVAPLLGRDAVDVGVADGVLKRRLLAGARCLVFPIRWDEPFGLVMVEAMACGTPVVALSHGSAPEVVAHGRTGFVVERPEQLARAIEDCERLEPADCRRQVSEHFSVDAMAAGYERAYRRVLERGRRPGGRLPQARAQG</sequence>
<dbReference type="InterPro" id="IPR028098">
    <property type="entry name" value="Glyco_trans_4-like_N"/>
</dbReference>
<dbReference type="Pfam" id="PF13439">
    <property type="entry name" value="Glyco_transf_4"/>
    <property type="match status" value="1"/>
</dbReference>
<dbReference type="Proteomes" id="UP001500013">
    <property type="component" value="Unassembled WGS sequence"/>
</dbReference>
<dbReference type="EMBL" id="BAAAPU010000009">
    <property type="protein sequence ID" value="GAA1987936.1"/>
    <property type="molecule type" value="Genomic_DNA"/>
</dbReference>
<evidence type="ECO:0000313" key="6">
    <source>
        <dbReference type="Proteomes" id="UP001500013"/>
    </source>
</evidence>